<dbReference type="PROSITE" id="PS51318">
    <property type="entry name" value="TAT"/>
    <property type="match status" value="1"/>
</dbReference>
<dbReference type="RefSeq" id="WP_328368487.1">
    <property type="nucleotide sequence ID" value="NZ_CP107936.1"/>
</dbReference>
<organism evidence="4 5">
    <name type="scientific">Micromonospora zamorensis</name>
    <dbReference type="NCBI Taxonomy" id="709883"/>
    <lineage>
        <taxon>Bacteria</taxon>
        <taxon>Bacillati</taxon>
        <taxon>Actinomycetota</taxon>
        <taxon>Actinomycetes</taxon>
        <taxon>Micromonosporales</taxon>
        <taxon>Micromonosporaceae</taxon>
        <taxon>Micromonospora</taxon>
    </lineage>
</organism>
<gene>
    <name evidence="4" type="ORF">OG375_26820</name>
</gene>
<keyword evidence="2" id="KW-0812">Transmembrane</keyword>
<evidence type="ECO:0000313" key="5">
    <source>
        <dbReference type="Proteomes" id="UP001346877"/>
    </source>
</evidence>
<evidence type="ECO:0000313" key="4">
    <source>
        <dbReference type="EMBL" id="WUI81478.1"/>
    </source>
</evidence>
<feature type="compositionally biased region" description="Gly residues" evidence="1">
    <location>
        <begin position="464"/>
        <end position="487"/>
    </location>
</feature>
<sequence>MLTHSTRRWLAGLGVAGAFVAASATPAAAAEAPFEISTHDLLVAPGHLDYGYFYAQLTDSETEPKFGRTSVDVDLSAVAGFATVEPAWGWTCDVSPSKLHCETDVEEGQSPWFDYKVTGKDDAKPGQKGSLAISITAGGKTAKATADITIAEGVDLVSDPTVESSGAPGGSAGLPTVVRNAGGTSVDGAVLVVQAEYLAAYGGNFSNCKSDEWGMTTFCRFDTEIEPGKSYKLSGNLPIKIAPDTRTGAKFPVVLDWWTTDDWDLAFKDWYMDDVVPGKGDKLRLVEQSMQVARVPQTDLDKSNDTTVGIIRVTGANHADLGTKGATASGKKGDVVTVEPSFTNLGPAVVEYLGQGTPGIRIEDLPVRVSVPADTTVTEAPGDCVPFTPGKEWDPWNAGWGEPGAKEYACQVLESWKDYETSYSFSLRIDKVVPDATGAITTTLAGDPNKSNDTAKIVINPTNTGGGNGGGGNGDNGGGDNGDGGGLPVTGQSTGLIAGLGALLLAMGAGGYLVAKRRRTRFVA</sequence>
<evidence type="ECO:0000256" key="2">
    <source>
        <dbReference type="SAM" id="Phobius"/>
    </source>
</evidence>
<feature type="signal peptide" evidence="3">
    <location>
        <begin position="1"/>
        <end position="29"/>
    </location>
</feature>
<name>A0ABZ1PBN0_9ACTN</name>
<proteinExistence type="predicted"/>
<accession>A0ABZ1PBN0</accession>
<evidence type="ECO:0000256" key="3">
    <source>
        <dbReference type="SAM" id="SignalP"/>
    </source>
</evidence>
<evidence type="ECO:0000256" key="1">
    <source>
        <dbReference type="SAM" id="MobiDB-lite"/>
    </source>
</evidence>
<feature type="region of interest" description="Disordered" evidence="1">
    <location>
        <begin position="444"/>
        <end position="487"/>
    </location>
</feature>
<reference evidence="4 5" key="1">
    <citation type="submission" date="2022-10" db="EMBL/GenBank/DDBJ databases">
        <title>The complete genomes of actinobacterial strains from the NBC collection.</title>
        <authorList>
            <person name="Joergensen T.S."/>
            <person name="Alvarez Arevalo M."/>
            <person name="Sterndorff E.B."/>
            <person name="Faurdal D."/>
            <person name="Vuksanovic O."/>
            <person name="Mourched A.-S."/>
            <person name="Charusanti P."/>
            <person name="Shaw S."/>
            <person name="Blin K."/>
            <person name="Weber T."/>
        </authorList>
    </citation>
    <scope>NUCLEOTIDE SEQUENCE [LARGE SCALE GENOMIC DNA]</scope>
    <source>
        <strain evidence="4 5">NBC_00396</strain>
    </source>
</reference>
<keyword evidence="2" id="KW-0472">Membrane</keyword>
<dbReference type="EMBL" id="CP107941">
    <property type="protein sequence ID" value="WUI81478.1"/>
    <property type="molecule type" value="Genomic_DNA"/>
</dbReference>
<keyword evidence="5" id="KW-1185">Reference proteome</keyword>
<feature type="chain" id="PRO_5045467267" evidence="3">
    <location>
        <begin position="30"/>
        <end position="524"/>
    </location>
</feature>
<dbReference type="InterPro" id="IPR006311">
    <property type="entry name" value="TAT_signal"/>
</dbReference>
<dbReference type="Proteomes" id="UP001346877">
    <property type="component" value="Chromosome"/>
</dbReference>
<protein>
    <submittedName>
        <fullName evidence="4">LPXTG cell wall anchor domain-containing protein</fullName>
    </submittedName>
</protein>
<feature type="transmembrane region" description="Helical" evidence="2">
    <location>
        <begin position="496"/>
        <end position="515"/>
    </location>
</feature>
<keyword evidence="2" id="KW-1133">Transmembrane helix</keyword>
<feature type="compositionally biased region" description="Polar residues" evidence="1">
    <location>
        <begin position="444"/>
        <end position="454"/>
    </location>
</feature>
<keyword evidence="3" id="KW-0732">Signal</keyword>
<dbReference type="NCBIfam" id="TIGR01167">
    <property type="entry name" value="LPXTG_anchor"/>
    <property type="match status" value="1"/>
</dbReference>